<dbReference type="Proteomes" id="UP000013015">
    <property type="component" value="Unassembled WGS sequence"/>
</dbReference>
<name>N6X203_9ACTO</name>
<evidence type="ECO:0000313" key="1">
    <source>
        <dbReference type="EMBL" id="ENO17472.1"/>
    </source>
</evidence>
<protein>
    <submittedName>
        <fullName evidence="1">VPDSG-CTERM exosortase interaction domain protein</fullName>
    </submittedName>
</protein>
<evidence type="ECO:0000313" key="2">
    <source>
        <dbReference type="Proteomes" id="UP000013015"/>
    </source>
</evidence>
<dbReference type="HOGENOM" id="CLU_058821_2_1_11"/>
<dbReference type="EMBL" id="AQHZ01000025">
    <property type="protein sequence ID" value="ENO17472.1"/>
    <property type="molecule type" value="Genomic_DNA"/>
</dbReference>
<proteinExistence type="predicted"/>
<dbReference type="PATRIC" id="fig|888050.3.peg.1706"/>
<gene>
    <name evidence="1" type="ORF">HMPREF9004_1777</name>
</gene>
<keyword evidence="2" id="KW-1185">Reference proteome</keyword>
<sequence>MVKTWSQALNVPYAVSVKSAQKLRDVNPDATPAQLVNIANRRFLKRLSRESAAVGALAAVPGAGTAVSMGSSGVQLLAFVSEAAHHCMLVAHIYGLDMRDPAKRTALVLAALTGQEGAEMISMQVGIQTLSWFRSSFLNVRSVSATEFNNLMLRWLKRRTVKSATMSTLGRMLPFGIGAVVGWGIGASLAKTTIEGLGLALGPAPEAFGSPQVIDVEVLGDEPASYAYAHLELPIGDEGERRWTD</sequence>
<comment type="caution">
    <text evidence="1">The sequence shown here is derived from an EMBL/GenBank/DDBJ whole genome shotgun (WGS) entry which is preliminary data.</text>
</comment>
<reference evidence="1 2" key="1">
    <citation type="submission" date="2013-03" db="EMBL/GenBank/DDBJ databases">
        <title>Reference genome for the Human Microbiome Project.</title>
        <authorList>
            <person name="Aqrawi P."/>
            <person name="Ayvaz T."/>
            <person name="Bess C."/>
            <person name="Blankenburg K."/>
            <person name="Coyle M."/>
            <person name="Deng J."/>
            <person name="Forbes L."/>
            <person name="Fowler G."/>
            <person name="Francisco L."/>
            <person name="Fu Q."/>
            <person name="Gibbs R."/>
            <person name="Gross S."/>
            <person name="Gubbala S."/>
            <person name="Hale W."/>
            <person name="Hemphill L."/>
            <person name="Highlander S."/>
            <person name="Hirani K."/>
            <person name="Jackson L."/>
            <person name="Jakkamsetti A."/>
            <person name="Javaid M."/>
            <person name="Jayaseelan J.C."/>
            <person name="Jiang H."/>
            <person name="Joshi V."/>
            <person name="Korchina V."/>
            <person name="Kovar C."/>
            <person name="Lara F."/>
            <person name="Lee S."/>
            <person name="Liu Y."/>
            <person name="Mata R."/>
            <person name="Mathew T."/>
            <person name="Munidasa M."/>
            <person name="Muzny D."/>
            <person name="Nazareth L."/>
            <person name="Ngo R."/>
            <person name="Nguyen L."/>
            <person name="Nguyen N."/>
            <person name="Okwuonu G."/>
            <person name="Ongeri F."/>
            <person name="Palculict T."/>
            <person name="Patil S."/>
            <person name="Petrosino J."/>
            <person name="Pham C."/>
            <person name="Pham P."/>
            <person name="Pu L.-L."/>
            <person name="Qin X."/>
            <person name="Qu J."/>
            <person name="Reid J."/>
            <person name="Ross M."/>
            <person name="Ruth R."/>
            <person name="Saada N."/>
            <person name="San Lucas F."/>
            <person name="Santibanez J."/>
            <person name="Shang Y."/>
            <person name="Simmons D."/>
            <person name="Song X.-Z."/>
            <person name="Tang L.-Y."/>
            <person name="Thornton R."/>
            <person name="Warren J."/>
            <person name="Weissenberger G."/>
            <person name="Wilczek-Boney K."/>
            <person name="Worley K."/>
            <person name="Youmans B."/>
            <person name="Zhang J."/>
            <person name="Zhang L."/>
            <person name="Zhao Z."/>
            <person name="Zhou C."/>
            <person name="Zhu D."/>
            <person name="Zhu Y."/>
        </authorList>
    </citation>
    <scope>NUCLEOTIDE SEQUENCE [LARGE SCALE GENOMIC DNA]</scope>
    <source>
        <strain evidence="1 2">F0333</strain>
    </source>
</reference>
<dbReference type="eggNOG" id="COG1540">
    <property type="taxonomic scope" value="Bacteria"/>
</dbReference>
<dbReference type="AlphaFoldDB" id="N6X203"/>
<organism evidence="1 2">
    <name type="scientific">Schaalia cardiffensis F0333</name>
    <dbReference type="NCBI Taxonomy" id="888050"/>
    <lineage>
        <taxon>Bacteria</taxon>
        <taxon>Bacillati</taxon>
        <taxon>Actinomycetota</taxon>
        <taxon>Actinomycetes</taxon>
        <taxon>Actinomycetales</taxon>
        <taxon>Actinomycetaceae</taxon>
        <taxon>Schaalia</taxon>
    </lineage>
</organism>
<dbReference type="STRING" id="888050.HMPREF9004_1777"/>
<accession>N6X203</accession>